<accession>A0A3E2BK12</accession>
<gene>
    <name evidence="2" type="ORF">OP8BY_0702</name>
</gene>
<comment type="caution">
    <text evidence="2">The sequence shown here is derived from an EMBL/GenBank/DDBJ whole genome shotgun (WGS) entry which is preliminary data.</text>
</comment>
<dbReference type="InterPro" id="IPR025665">
    <property type="entry name" value="Beta-barrel_OMP_2"/>
</dbReference>
<dbReference type="Pfam" id="PF13568">
    <property type="entry name" value="OMP_b-brl_2"/>
    <property type="match status" value="1"/>
</dbReference>
<protein>
    <recommendedName>
        <fullName evidence="1">Outer membrane protein beta-barrel domain-containing protein</fullName>
    </recommendedName>
</protein>
<dbReference type="SUPFAM" id="SSF56925">
    <property type="entry name" value="OMPA-like"/>
    <property type="match status" value="1"/>
</dbReference>
<sequence>MTAAIKKQVLLICLLGLLSLTTDLAAGIMIRPGFKLGGGVSSNFGQDTYQQQWQPSLQAGVFVELALGNRLAAQAELNFVRKGSVYRLDSDGLEYVERYLFDYLELPVLVKYYFASIKKLQFYVYAGPSVALNLKARLRVTFDDLEETVVVDNLQGTDLLLNGGAGAAMNLKPGSLFLEVRYSHGLKSVATEPEADIRNKSLLLLAGFKF</sequence>
<name>A0A3E2BK12_9BACT</name>
<dbReference type="AlphaFoldDB" id="A0A3E2BK12"/>
<reference evidence="2 3" key="1">
    <citation type="submission" date="2018-08" db="EMBL/GenBank/DDBJ databases">
        <title>Genome analysis of the thermophilic bacterium of the candidate phylum Aminicenantes from deep subsurface aquifer revealed its physiology and ecological role.</title>
        <authorList>
            <person name="Kadnikov V.V."/>
            <person name="Mardanov A.V."/>
            <person name="Beletsky A.V."/>
            <person name="Karnachuk O.V."/>
            <person name="Ravin N.V."/>
        </authorList>
    </citation>
    <scope>NUCLEOTIDE SEQUENCE [LARGE SCALE GENOMIC DNA]</scope>
    <source>
        <strain evidence="2">BY38</strain>
    </source>
</reference>
<feature type="domain" description="Outer membrane protein beta-barrel" evidence="1">
    <location>
        <begin position="35"/>
        <end position="189"/>
    </location>
</feature>
<dbReference type="EMBL" id="QUAH01000013">
    <property type="protein sequence ID" value="RFT15071.1"/>
    <property type="molecule type" value="Genomic_DNA"/>
</dbReference>
<proteinExistence type="predicted"/>
<dbReference type="InterPro" id="IPR011250">
    <property type="entry name" value="OMP/PagP_B-barrel"/>
</dbReference>
<evidence type="ECO:0000313" key="2">
    <source>
        <dbReference type="EMBL" id="RFT15071.1"/>
    </source>
</evidence>
<evidence type="ECO:0000259" key="1">
    <source>
        <dbReference type="Pfam" id="PF13568"/>
    </source>
</evidence>
<organism evidence="2 3">
    <name type="scientific">Candidatus Saccharicenans subterraneus</name>
    <dbReference type="NCBI Taxonomy" id="2508984"/>
    <lineage>
        <taxon>Bacteria</taxon>
        <taxon>Candidatus Aminicenantota</taxon>
        <taxon>Candidatus Aminicenantia</taxon>
        <taxon>Candidatus Aminicenantales</taxon>
        <taxon>Candidatus Saccharicenantaceae</taxon>
        <taxon>Candidatus Saccharicenans</taxon>
    </lineage>
</organism>
<evidence type="ECO:0000313" key="3">
    <source>
        <dbReference type="Proteomes" id="UP000257323"/>
    </source>
</evidence>
<dbReference type="Proteomes" id="UP000257323">
    <property type="component" value="Unassembled WGS sequence"/>
</dbReference>